<protein>
    <recommendedName>
        <fullName evidence="3">DUF559 domain-containing protein</fullName>
    </recommendedName>
</protein>
<name>A0A4V6X609_9ACTN</name>
<dbReference type="AlphaFoldDB" id="A0A4V6X609"/>
<evidence type="ECO:0000313" key="2">
    <source>
        <dbReference type="Proteomes" id="UP000307808"/>
    </source>
</evidence>
<organism evidence="1 2">
    <name type="scientific">Nocardioides jishulii</name>
    <dbReference type="NCBI Taxonomy" id="2575440"/>
    <lineage>
        <taxon>Bacteria</taxon>
        <taxon>Bacillati</taxon>
        <taxon>Actinomycetota</taxon>
        <taxon>Actinomycetes</taxon>
        <taxon>Propionibacteriales</taxon>
        <taxon>Nocardioidaceae</taxon>
        <taxon>Nocardioides</taxon>
    </lineage>
</organism>
<keyword evidence="2" id="KW-1185">Reference proteome</keyword>
<evidence type="ECO:0008006" key="3">
    <source>
        <dbReference type="Google" id="ProtNLM"/>
    </source>
</evidence>
<comment type="caution">
    <text evidence="1">The sequence shown here is derived from an EMBL/GenBank/DDBJ whole genome shotgun (WGS) entry which is preliminary data.</text>
</comment>
<reference evidence="1 2" key="1">
    <citation type="submission" date="2019-04" db="EMBL/GenBank/DDBJ databases">
        <authorList>
            <person name="Dong K."/>
        </authorList>
    </citation>
    <scope>NUCLEOTIDE SEQUENCE [LARGE SCALE GENOMIC DNA]</scope>
    <source>
        <strain evidence="2">dk3543</strain>
    </source>
</reference>
<proteinExistence type="predicted"/>
<sequence>MDVRTTHRGERRGVAWVPVTRGAVRRADAADSFSAELRAWASRLPEGAAFTHLTGAKAWGLWLPSVPVPLPVTVQVPGSAKPERPGLRVIRSEPVQPPVVHRGIPLVGVVDVLLTLCRDLADLDALVAVDSALHLRLVDLSQLQEASRVRRRGAPRLRRVIRLADGRSESAWETVLREFHRLMGVAVTPQFEVRTDDGGFVARGDLRLDGFAVLHEYDGHHHLEVERQRTDLRRQRRLVEAGWVRRGYTSSDLLGRASGVLRDIDLTLGRSHDPARVRSWHDQLRSSALTDSVRTALGRRLVR</sequence>
<accession>A0A4V6X609</accession>
<dbReference type="OrthoDB" id="3173471at2"/>
<dbReference type="EMBL" id="SZPY01000003">
    <property type="protein sequence ID" value="TKI61333.1"/>
    <property type="molecule type" value="Genomic_DNA"/>
</dbReference>
<evidence type="ECO:0000313" key="1">
    <source>
        <dbReference type="EMBL" id="TKI61333.1"/>
    </source>
</evidence>
<dbReference type="RefSeq" id="WP_137066172.1">
    <property type="nucleotide sequence ID" value="NZ_CP040748.1"/>
</dbReference>
<gene>
    <name evidence="1" type="ORF">FC770_10960</name>
</gene>
<dbReference type="Proteomes" id="UP000307808">
    <property type="component" value="Unassembled WGS sequence"/>
</dbReference>